<accession>A0A1A8TKE4</accession>
<dbReference type="InterPro" id="IPR001950">
    <property type="entry name" value="SUI1"/>
</dbReference>
<evidence type="ECO:0000256" key="3">
    <source>
        <dbReference type="ARBA" id="ARBA00022917"/>
    </source>
</evidence>
<dbReference type="PROSITE" id="PS50296">
    <property type="entry name" value="SUI1"/>
    <property type="match status" value="1"/>
</dbReference>
<protein>
    <submittedName>
        <fullName evidence="5">Translation initiation factor Sui1</fullName>
    </submittedName>
</protein>
<keyword evidence="5" id="KW-0396">Initiation factor</keyword>
<dbReference type="InterPro" id="IPR050318">
    <property type="entry name" value="DENR/SUI1_TIF"/>
</dbReference>
<dbReference type="GO" id="GO:0003729">
    <property type="term" value="F:mRNA binding"/>
    <property type="evidence" value="ECO:0007669"/>
    <property type="project" value="TreeGrafter"/>
</dbReference>
<dbReference type="CDD" id="cd11567">
    <property type="entry name" value="YciH_like"/>
    <property type="match status" value="1"/>
</dbReference>
<evidence type="ECO:0000256" key="2">
    <source>
        <dbReference type="ARBA" id="ARBA00022845"/>
    </source>
</evidence>
<dbReference type="Proteomes" id="UP000092544">
    <property type="component" value="Unassembled WGS sequence"/>
</dbReference>
<gene>
    <name evidence="5" type="ORF">MSP8886_02925</name>
</gene>
<evidence type="ECO:0000259" key="4">
    <source>
        <dbReference type="PROSITE" id="PS50296"/>
    </source>
</evidence>
<dbReference type="STRING" id="1792290.MSP8886_02925"/>
<dbReference type="InterPro" id="IPR036877">
    <property type="entry name" value="SUI1_dom_sf"/>
</dbReference>
<organism evidence="5 6">
    <name type="scientific">Marinomonas spartinae</name>
    <dbReference type="NCBI Taxonomy" id="1792290"/>
    <lineage>
        <taxon>Bacteria</taxon>
        <taxon>Pseudomonadati</taxon>
        <taxon>Pseudomonadota</taxon>
        <taxon>Gammaproteobacteria</taxon>
        <taxon>Oceanospirillales</taxon>
        <taxon>Oceanospirillaceae</taxon>
        <taxon>Marinomonas</taxon>
    </lineage>
</organism>
<feature type="domain" description="SUI1" evidence="4">
    <location>
        <begin position="40"/>
        <end position="106"/>
    </location>
</feature>
<evidence type="ECO:0000313" key="6">
    <source>
        <dbReference type="Proteomes" id="UP000092544"/>
    </source>
</evidence>
<dbReference type="NCBIfam" id="TIGR01158">
    <property type="entry name" value="SUI1_rel"/>
    <property type="match status" value="1"/>
</dbReference>
<keyword evidence="6" id="KW-1185">Reference proteome</keyword>
<evidence type="ECO:0000313" key="5">
    <source>
        <dbReference type="EMBL" id="SBS34007.1"/>
    </source>
</evidence>
<dbReference type="InterPro" id="IPR005872">
    <property type="entry name" value="SUI1_arc_bac"/>
</dbReference>
<sequence>MKSRNLVYSTDQGRLCPLCEHPIDNCTCKNNPILGDGNVRIMLETKARKGKGVTVVTGLAMTTDELKALAKKLKAQCGTGGSVKEGNIEIQGDNREKIKQLLEKEGIKSKLAGGR</sequence>
<dbReference type="FunFam" id="3.30.780.10:FF:000002">
    <property type="entry name" value="Stress response translation initiation inhibitor"/>
    <property type="match status" value="1"/>
</dbReference>
<keyword evidence="2" id="KW-0810">Translation regulation</keyword>
<dbReference type="OrthoDB" id="9792915at2"/>
<name>A0A1A8TKE4_9GAMM</name>
<keyword evidence="3" id="KW-0648">Protein biosynthesis</keyword>
<dbReference type="PIRSF" id="PIRSF037511">
    <property type="entry name" value="Transl_init_SUI1_pro"/>
    <property type="match status" value="1"/>
</dbReference>
<dbReference type="GO" id="GO:0003743">
    <property type="term" value="F:translation initiation factor activity"/>
    <property type="evidence" value="ECO:0007669"/>
    <property type="project" value="UniProtKB-KW"/>
</dbReference>
<evidence type="ECO:0000256" key="1">
    <source>
        <dbReference type="ARBA" id="ARBA00005422"/>
    </source>
</evidence>
<dbReference type="GO" id="GO:0006417">
    <property type="term" value="P:regulation of translation"/>
    <property type="evidence" value="ECO:0007669"/>
    <property type="project" value="UniProtKB-KW"/>
</dbReference>
<reference evidence="5 6" key="1">
    <citation type="submission" date="2016-06" db="EMBL/GenBank/DDBJ databases">
        <authorList>
            <person name="Kjaerup R.B."/>
            <person name="Dalgaard T.S."/>
            <person name="Juul-Madsen H.R."/>
        </authorList>
    </citation>
    <scope>NUCLEOTIDE SEQUENCE [LARGE SCALE GENOMIC DNA]</scope>
    <source>
        <strain evidence="5 6">CECT 8886</strain>
    </source>
</reference>
<dbReference type="Gene3D" id="3.30.780.10">
    <property type="entry name" value="SUI1-like domain"/>
    <property type="match status" value="1"/>
</dbReference>
<dbReference type="RefSeq" id="WP_067017694.1">
    <property type="nucleotide sequence ID" value="NZ_FLOB01000007.1"/>
</dbReference>
<dbReference type="GO" id="GO:0002188">
    <property type="term" value="P:translation reinitiation"/>
    <property type="evidence" value="ECO:0007669"/>
    <property type="project" value="TreeGrafter"/>
</dbReference>
<dbReference type="EMBL" id="FLOB01000007">
    <property type="protein sequence ID" value="SBS34007.1"/>
    <property type="molecule type" value="Genomic_DNA"/>
</dbReference>
<dbReference type="PANTHER" id="PTHR12789">
    <property type="entry name" value="DENSITY-REGULATED PROTEIN HOMOLOG"/>
    <property type="match status" value="1"/>
</dbReference>
<dbReference type="Pfam" id="PF01253">
    <property type="entry name" value="SUI1"/>
    <property type="match status" value="1"/>
</dbReference>
<dbReference type="GO" id="GO:0001731">
    <property type="term" value="P:formation of translation preinitiation complex"/>
    <property type="evidence" value="ECO:0007669"/>
    <property type="project" value="TreeGrafter"/>
</dbReference>
<dbReference type="SUPFAM" id="SSF55159">
    <property type="entry name" value="eIF1-like"/>
    <property type="match status" value="1"/>
</dbReference>
<proteinExistence type="inferred from homology"/>
<comment type="similarity">
    <text evidence="1">Belongs to the SUI1 family.</text>
</comment>
<dbReference type="AlphaFoldDB" id="A0A1A8TKE4"/>
<dbReference type="PANTHER" id="PTHR12789:SF0">
    <property type="entry name" value="DENSITY-REGULATED PROTEIN"/>
    <property type="match status" value="1"/>
</dbReference>